<keyword evidence="4" id="KW-1185">Reference proteome</keyword>
<comment type="caution">
    <text evidence="3">The sequence shown here is derived from an EMBL/GenBank/DDBJ whole genome shotgun (WGS) entry which is preliminary data.</text>
</comment>
<dbReference type="AlphaFoldDB" id="A0A8H4W7E8"/>
<sequence>MVVRKIFTCVAAAFVDSFPAARTCPESSSLSRSLSPGLREDCASAAGSCETFIEDQISKDLTPFHDLELAATGPNSRSRFEQIKIYLLPSFIQPYYTGESAIRRKPSPTAYLNGIRGYASFAVFIQHYSNEYYRGEHTFGYHSRPEDVHLIQLPFIRLCFSGGFMVTIFFLLSGYVLAYKPLQLARKNDAIGLHNNIASSIFRRGPRLFLPLIPPMFIASTCIYLGWYGKSQFPLERWIVETTHTSYFGQLGETLDNFWRVISPLDGDWFYPVEDPPFWTLPLEFRGSLLIHVLVLGLSKVKTIIRMTIVSLFAIYSMQKTRWDFFLFASGMILAELRLIRNAHPSLLENWIQDPILFKQAKLVKQTFWIVSFIASLYLGSWPSKAIWTYGYQTIASWTPAQYPDGLMMELFWESIAAVMLLTSLENFEPLQKIFSSRLALYLGDISFSLDQWQSPLWWRLVDENSVKLARWLAVKCQR</sequence>
<accession>A0A8H4W7E8</accession>
<keyword evidence="1" id="KW-0812">Transmembrane</keyword>
<dbReference type="PANTHER" id="PTHR23028:SF134">
    <property type="entry name" value="PUTATIVE (AFU_ORTHOLOGUE AFUA_4G08520)-RELATED"/>
    <property type="match status" value="1"/>
</dbReference>
<protein>
    <recommendedName>
        <fullName evidence="2">Acyltransferase 3 domain-containing protein</fullName>
    </recommendedName>
</protein>
<name>A0A8H4W7E8_9HELO</name>
<feature type="domain" description="Acyltransferase 3" evidence="2">
    <location>
        <begin position="110"/>
        <end position="449"/>
    </location>
</feature>
<keyword evidence="1" id="KW-1133">Transmembrane helix</keyword>
<evidence type="ECO:0000313" key="3">
    <source>
        <dbReference type="EMBL" id="KAF4637093.1"/>
    </source>
</evidence>
<dbReference type="OrthoDB" id="5819582at2759"/>
<organism evidence="3 4">
    <name type="scientific">Cudoniella acicularis</name>
    <dbReference type="NCBI Taxonomy" id="354080"/>
    <lineage>
        <taxon>Eukaryota</taxon>
        <taxon>Fungi</taxon>
        <taxon>Dikarya</taxon>
        <taxon>Ascomycota</taxon>
        <taxon>Pezizomycotina</taxon>
        <taxon>Leotiomycetes</taxon>
        <taxon>Helotiales</taxon>
        <taxon>Tricladiaceae</taxon>
        <taxon>Cudoniella</taxon>
    </lineage>
</organism>
<dbReference type="Proteomes" id="UP000566819">
    <property type="component" value="Unassembled WGS sequence"/>
</dbReference>
<evidence type="ECO:0000313" key="4">
    <source>
        <dbReference type="Proteomes" id="UP000566819"/>
    </source>
</evidence>
<dbReference type="Pfam" id="PF01757">
    <property type="entry name" value="Acyl_transf_3"/>
    <property type="match status" value="1"/>
</dbReference>
<dbReference type="PANTHER" id="PTHR23028">
    <property type="entry name" value="ACETYLTRANSFERASE"/>
    <property type="match status" value="1"/>
</dbReference>
<evidence type="ECO:0000259" key="2">
    <source>
        <dbReference type="Pfam" id="PF01757"/>
    </source>
</evidence>
<reference evidence="3 4" key="1">
    <citation type="submission" date="2020-03" db="EMBL/GenBank/DDBJ databases">
        <title>Draft Genome Sequence of Cudoniella acicularis.</title>
        <authorList>
            <person name="Buettner E."/>
            <person name="Kellner H."/>
        </authorList>
    </citation>
    <scope>NUCLEOTIDE SEQUENCE [LARGE SCALE GENOMIC DNA]</scope>
    <source>
        <strain evidence="3 4">DSM 108380</strain>
    </source>
</reference>
<gene>
    <name evidence="3" type="ORF">G7Y89_g999</name>
</gene>
<feature type="transmembrane region" description="Helical" evidence="1">
    <location>
        <begin position="208"/>
        <end position="228"/>
    </location>
</feature>
<evidence type="ECO:0000256" key="1">
    <source>
        <dbReference type="SAM" id="Phobius"/>
    </source>
</evidence>
<proteinExistence type="predicted"/>
<dbReference type="GO" id="GO:0016747">
    <property type="term" value="F:acyltransferase activity, transferring groups other than amino-acyl groups"/>
    <property type="evidence" value="ECO:0007669"/>
    <property type="project" value="InterPro"/>
</dbReference>
<dbReference type="InterPro" id="IPR002656">
    <property type="entry name" value="Acyl_transf_3_dom"/>
</dbReference>
<dbReference type="InterPro" id="IPR050879">
    <property type="entry name" value="Acyltransferase_3"/>
</dbReference>
<feature type="transmembrane region" description="Helical" evidence="1">
    <location>
        <begin position="155"/>
        <end position="178"/>
    </location>
</feature>
<keyword evidence="1" id="KW-0472">Membrane</keyword>
<dbReference type="EMBL" id="JAAMPI010000036">
    <property type="protein sequence ID" value="KAF4637093.1"/>
    <property type="molecule type" value="Genomic_DNA"/>
</dbReference>